<name>A0A2P2J106_RHIMU</name>
<evidence type="ECO:0000313" key="1">
    <source>
        <dbReference type="EMBL" id="MBW87164.1"/>
    </source>
</evidence>
<dbReference type="AlphaFoldDB" id="A0A2P2J106"/>
<organism evidence="1">
    <name type="scientific">Rhizophora mucronata</name>
    <name type="common">Asiatic mangrove</name>
    <dbReference type="NCBI Taxonomy" id="61149"/>
    <lineage>
        <taxon>Eukaryota</taxon>
        <taxon>Viridiplantae</taxon>
        <taxon>Streptophyta</taxon>
        <taxon>Embryophyta</taxon>
        <taxon>Tracheophyta</taxon>
        <taxon>Spermatophyta</taxon>
        <taxon>Magnoliopsida</taxon>
        <taxon>eudicotyledons</taxon>
        <taxon>Gunneridae</taxon>
        <taxon>Pentapetalae</taxon>
        <taxon>rosids</taxon>
        <taxon>fabids</taxon>
        <taxon>Malpighiales</taxon>
        <taxon>Rhizophoraceae</taxon>
        <taxon>Rhizophora</taxon>
    </lineage>
</organism>
<dbReference type="EMBL" id="GGEC01006681">
    <property type="protein sequence ID" value="MBW87164.1"/>
    <property type="molecule type" value="Transcribed_RNA"/>
</dbReference>
<sequence>MSLNVHLQPAGSSEILYGKRLGSPNAMLEPPHFVLRCLSTEDIFFRLLTVSSKYG</sequence>
<accession>A0A2P2J106</accession>
<reference evidence="1" key="1">
    <citation type="submission" date="2018-02" db="EMBL/GenBank/DDBJ databases">
        <title>Rhizophora mucronata_Transcriptome.</title>
        <authorList>
            <person name="Meera S.P."/>
            <person name="Sreeshan A."/>
            <person name="Augustine A."/>
        </authorList>
    </citation>
    <scope>NUCLEOTIDE SEQUENCE</scope>
    <source>
        <tissue evidence="1">Leaf</tissue>
    </source>
</reference>
<protein>
    <submittedName>
        <fullName evidence="1">Uncharacterized protein</fullName>
    </submittedName>
</protein>
<proteinExistence type="predicted"/>